<feature type="compositionally biased region" description="Acidic residues" evidence="1">
    <location>
        <begin position="393"/>
        <end position="402"/>
    </location>
</feature>
<dbReference type="EMBL" id="JAPQKS010000004">
    <property type="protein sequence ID" value="KAJ5232766.1"/>
    <property type="molecule type" value="Genomic_DNA"/>
</dbReference>
<accession>A0A9W9P034</accession>
<feature type="compositionally biased region" description="Basic residues" evidence="1">
    <location>
        <begin position="1"/>
        <end position="13"/>
    </location>
</feature>
<evidence type="ECO:0000256" key="1">
    <source>
        <dbReference type="SAM" id="MobiDB-lite"/>
    </source>
</evidence>
<comment type="caution">
    <text evidence="2">The sequence shown here is derived from an EMBL/GenBank/DDBJ whole genome shotgun (WGS) entry which is preliminary data.</text>
</comment>
<feature type="compositionally biased region" description="Acidic residues" evidence="1">
    <location>
        <begin position="292"/>
        <end position="312"/>
    </location>
</feature>
<proteinExistence type="predicted"/>
<dbReference type="RefSeq" id="XP_058330758.1">
    <property type="nucleotide sequence ID" value="XM_058475018.1"/>
</dbReference>
<reference evidence="2" key="2">
    <citation type="journal article" date="2023" name="IMA Fungus">
        <title>Comparative genomic study of the Penicillium genus elucidates a diverse pangenome and 15 lateral gene transfer events.</title>
        <authorList>
            <person name="Petersen C."/>
            <person name="Sorensen T."/>
            <person name="Nielsen M.R."/>
            <person name="Sondergaard T.E."/>
            <person name="Sorensen J.L."/>
            <person name="Fitzpatrick D.A."/>
            <person name="Frisvad J.C."/>
            <person name="Nielsen K.L."/>
        </authorList>
    </citation>
    <scope>NUCLEOTIDE SEQUENCE</scope>
    <source>
        <strain evidence="2">IBT 19713</strain>
    </source>
</reference>
<evidence type="ECO:0000313" key="3">
    <source>
        <dbReference type="Proteomes" id="UP001150941"/>
    </source>
</evidence>
<evidence type="ECO:0000313" key="2">
    <source>
        <dbReference type="EMBL" id="KAJ5232766.1"/>
    </source>
</evidence>
<sequence length="440" mass="47511">MPRPAPKRNRTKPSGHLPAEKRDNDATQSPERGSTLDPRQALRSQTPMTTSYEQAIESSPTGSRPGTGSRPPTRSRGYSSTLSLAGRKGDNSRIPGTPGYDSSVLSNFRRRPRQQSILQMMQADDGSSELDDDDFLGGFSPQDESTPLNLSRGKSLLVRTEQSPSPSESLPSSGRSRKRRHAEEEILVPESSMESAQDMVEDTPTATPIARVPSSHPSEATPRAVPFPDILSQTLAPPTSSPGLSTNGSVADAAPGKKSSDPAQLPTAVLQNRLLPRRRQRRKNRAAGDFDVPSDDSDDDMHDAASGDDDELNYQPSRRGDRSNKPKPLSNTRARSNQKKKKTRARLASAPKPTEPGPTTYGRSRGSGNGGVDKENEMLSSPGSSPLSSPPDTDVDLSDSEAETGPGRRFVSDELRAAAKKFAEVDKWQMEFEDVSASEA</sequence>
<feature type="compositionally biased region" description="Basic residues" evidence="1">
    <location>
        <begin position="336"/>
        <end position="345"/>
    </location>
</feature>
<dbReference type="AlphaFoldDB" id="A0A9W9P034"/>
<dbReference type="OrthoDB" id="5423493at2759"/>
<feature type="compositionally biased region" description="Polar residues" evidence="1">
    <location>
        <begin position="231"/>
        <end position="249"/>
    </location>
</feature>
<feature type="compositionally biased region" description="Low complexity" evidence="1">
    <location>
        <begin position="379"/>
        <end position="392"/>
    </location>
</feature>
<dbReference type="Proteomes" id="UP001150941">
    <property type="component" value="Unassembled WGS sequence"/>
</dbReference>
<feature type="compositionally biased region" description="Polar residues" evidence="1">
    <location>
        <begin position="42"/>
        <end position="57"/>
    </location>
</feature>
<protein>
    <submittedName>
        <fullName evidence="2">Uncharacterized protein</fullName>
    </submittedName>
</protein>
<name>A0A9W9P034_9EURO</name>
<dbReference type="GeneID" id="83202321"/>
<feature type="region of interest" description="Disordered" evidence="1">
    <location>
        <begin position="1"/>
        <end position="411"/>
    </location>
</feature>
<reference evidence="2" key="1">
    <citation type="submission" date="2022-11" db="EMBL/GenBank/DDBJ databases">
        <authorList>
            <person name="Petersen C."/>
        </authorList>
    </citation>
    <scope>NUCLEOTIDE SEQUENCE</scope>
    <source>
        <strain evidence="2">IBT 19713</strain>
    </source>
</reference>
<feature type="compositionally biased region" description="Low complexity" evidence="1">
    <location>
        <begin position="163"/>
        <end position="174"/>
    </location>
</feature>
<feature type="compositionally biased region" description="Acidic residues" evidence="1">
    <location>
        <begin position="126"/>
        <end position="135"/>
    </location>
</feature>
<feature type="compositionally biased region" description="Basic residues" evidence="1">
    <location>
        <begin position="275"/>
        <end position="285"/>
    </location>
</feature>
<organism evidence="2 3">
    <name type="scientific">Penicillium chermesinum</name>
    <dbReference type="NCBI Taxonomy" id="63820"/>
    <lineage>
        <taxon>Eukaryota</taxon>
        <taxon>Fungi</taxon>
        <taxon>Dikarya</taxon>
        <taxon>Ascomycota</taxon>
        <taxon>Pezizomycotina</taxon>
        <taxon>Eurotiomycetes</taxon>
        <taxon>Eurotiomycetidae</taxon>
        <taxon>Eurotiales</taxon>
        <taxon>Aspergillaceae</taxon>
        <taxon>Penicillium</taxon>
    </lineage>
</organism>
<gene>
    <name evidence="2" type="ORF">N7468_005722</name>
</gene>
<feature type="compositionally biased region" description="Low complexity" evidence="1">
    <location>
        <begin position="58"/>
        <end position="77"/>
    </location>
</feature>
<keyword evidence="3" id="KW-1185">Reference proteome</keyword>